<organism evidence="7 8">
    <name type="scientific">Candidatus Fimisoma avicola</name>
    <dbReference type="NCBI Taxonomy" id="2840826"/>
    <lineage>
        <taxon>Bacteria</taxon>
        <taxon>Bacillati</taxon>
        <taxon>Bacillota</taxon>
        <taxon>Clostridia</taxon>
        <taxon>Eubacteriales</taxon>
        <taxon>Candidatus Fimisoma</taxon>
    </lineage>
</organism>
<dbReference type="InterPro" id="IPR001126">
    <property type="entry name" value="UmuC"/>
</dbReference>
<dbReference type="PANTHER" id="PTHR11076">
    <property type="entry name" value="DNA REPAIR POLYMERASE UMUC / TRANSFERASE FAMILY MEMBER"/>
    <property type="match status" value="1"/>
</dbReference>
<dbReference type="GO" id="GO:0005829">
    <property type="term" value="C:cytosol"/>
    <property type="evidence" value="ECO:0007669"/>
    <property type="project" value="TreeGrafter"/>
</dbReference>
<dbReference type="GO" id="GO:0006281">
    <property type="term" value="P:DNA repair"/>
    <property type="evidence" value="ECO:0007669"/>
    <property type="project" value="InterPro"/>
</dbReference>
<keyword evidence="4" id="KW-0227">DNA damage</keyword>
<protein>
    <submittedName>
        <fullName evidence="7">DNA repair protein</fullName>
    </submittedName>
</protein>
<evidence type="ECO:0000256" key="4">
    <source>
        <dbReference type="ARBA" id="ARBA00022763"/>
    </source>
</evidence>
<gene>
    <name evidence="7" type="ORF">IAD16_09640</name>
</gene>
<dbReference type="Gene3D" id="3.30.70.270">
    <property type="match status" value="1"/>
</dbReference>
<evidence type="ECO:0000259" key="6">
    <source>
        <dbReference type="PROSITE" id="PS50173"/>
    </source>
</evidence>
<name>A0A9D1I7Z8_9FIRM</name>
<dbReference type="GO" id="GO:0003684">
    <property type="term" value="F:damaged DNA binding"/>
    <property type="evidence" value="ECO:0007669"/>
    <property type="project" value="InterPro"/>
</dbReference>
<dbReference type="PROSITE" id="PS50173">
    <property type="entry name" value="UMUC"/>
    <property type="match status" value="1"/>
</dbReference>
<dbReference type="Proteomes" id="UP000824091">
    <property type="component" value="Unassembled WGS sequence"/>
</dbReference>
<reference evidence="7" key="1">
    <citation type="submission" date="2020-10" db="EMBL/GenBank/DDBJ databases">
        <authorList>
            <person name="Gilroy R."/>
        </authorList>
    </citation>
    <scope>NUCLEOTIDE SEQUENCE</scope>
    <source>
        <strain evidence="7">11300</strain>
    </source>
</reference>
<dbReference type="SUPFAM" id="SSF56672">
    <property type="entry name" value="DNA/RNA polymerases"/>
    <property type="match status" value="1"/>
</dbReference>
<dbReference type="InterPro" id="IPR017961">
    <property type="entry name" value="DNA_pol_Y-fam_little_finger"/>
</dbReference>
<proteinExistence type="inferred from homology"/>
<comment type="caution">
    <text evidence="7">The sequence shown here is derived from an EMBL/GenBank/DDBJ whole genome shotgun (WGS) entry which is preliminary data.</text>
</comment>
<dbReference type="Gene3D" id="1.10.150.20">
    <property type="entry name" value="5' to 3' exonuclease, C-terminal subdomain"/>
    <property type="match status" value="1"/>
</dbReference>
<keyword evidence="5" id="KW-0808">Transferase</keyword>
<sequence length="418" mass="46734">MTEGRYICIDLKSFYASVECVERGLDPMTAMLAVADPDRGEKTICLAVTPAMKKLGIRSRCRLYDIPDGIRYIKARPSMQLYMQYSSDIYGIYLKYFSKDDIHVYSIDEVFIDAGRYRNVYGPDTRALAAGIMADIRKSTGIPSACGIGTNLYLAKIALDIMAKHSKDGIGFLDEGIYRCELWDHKPITDFWRVGRGSAARLERYGIYTMGQIAAADEALIYRIFGIDGELLIDHAWGRETATIEDIKGYSPKACCVSSGQVLPKAYGHGETEQIVKEMTDQLCLELVERRLVTDSIALYIGYCGISGQHAGGSASLPFCTCSGRIIKEYMDRLYRRIACRHLGARKINITFNGAVPDIYEGFDLLNTAGDIERDKREAQAILAIKQRYGKNAILRAYNLEKYSTAAERNEQIGGHRA</sequence>
<dbReference type="Pfam" id="PF11799">
    <property type="entry name" value="IMS_C"/>
    <property type="match status" value="1"/>
</dbReference>
<dbReference type="GO" id="GO:0003887">
    <property type="term" value="F:DNA-directed DNA polymerase activity"/>
    <property type="evidence" value="ECO:0007669"/>
    <property type="project" value="UniProtKB-KW"/>
</dbReference>
<accession>A0A9D1I7Z8</accession>
<dbReference type="Pfam" id="PF00817">
    <property type="entry name" value="IMS"/>
    <property type="match status" value="1"/>
</dbReference>
<dbReference type="InterPro" id="IPR043128">
    <property type="entry name" value="Rev_trsase/Diguanyl_cyclase"/>
</dbReference>
<dbReference type="InterPro" id="IPR050116">
    <property type="entry name" value="DNA_polymerase-Y"/>
</dbReference>
<keyword evidence="2" id="KW-0515">Mutator protein</keyword>
<feature type="domain" description="UmuC" evidence="6">
    <location>
        <begin position="6"/>
        <end position="195"/>
    </location>
</feature>
<evidence type="ECO:0000256" key="5">
    <source>
        <dbReference type="ARBA" id="ARBA00022932"/>
    </source>
</evidence>
<dbReference type="EMBL" id="DVMO01000150">
    <property type="protein sequence ID" value="HIU28620.1"/>
    <property type="molecule type" value="Genomic_DNA"/>
</dbReference>
<dbReference type="GO" id="GO:0042276">
    <property type="term" value="P:error-prone translesion synthesis"/>
    <property type="evidence" value="ECO:0007669"/>
    <property type="project" value="TreeGrafter"/>
</dbReference>
<dbReference type="InterPro" id="IPR043502">
    <property type="entry name" value="DNA/RNA_pol_sf"/>
</dbReference>
<dbReference type="AlphaFoldDB" id="A0A9D1I7Z8"/>
<dbReference type="PANTHER" id="PTHR11076:SF35">
    <property type="entry name" value="DNA REPAIR PROTEIN HOMOLOG YOBH"/>
    <property type="match status" value="1"/>
</dbReference>
<keyword evidence="5" id="KW-0239">DNA-directed DNA polymerase</keyword>
<dbReference type="GO" id="GO:0009432">
    <property type="term" value="P:SOS response"/>
    <property type="evidence" value="ECO:0007669"/>
    <property type="project" value="TreeGrafter"/>
</dbReference>
<reference evidence="7" key="2">
    <citation type="journal article" date="2021" name="PeerJ">
        <title>Extensive microbial diversity within the chicken gut microbiome revealed by metagenomics and culture.</title>
        <authorList>
            <person name="Gilroy R."/>
            <person name="Ravi A."/>
            <person name="Getino M."/>
            <person name="Pursley I."/>
            <person name="Horton D.L."/>
            <person name="Alikhan N.F."/>
            <person name="Baker D."/>
            <person name="Gharbi K."/>
            <person name="Hall N."/>
            <person name="Watson M."/>
            <person name="Adriaenssens E.M."/>
            <person name="Foster-Nyarko E."/>
            <person name="Jarju S."/>
            <person name="Secka A."/>
            <person name="Antonio M."/>
            <person name="Oren A."/>
            <person name="Chaudhuri R.R."/>
            <person name="La Ragione R."/>
            <person name="Hildebrand F."/>
            <person name="Pallen M.J."/>
        </authorList>
    </citation>
    <scope>NUCLEOTIDE SEQUENCE</scope>
    <source>
        <strain evidence="7">11300</strain>
    </source>
</reference>
<dbReference type="Gene3D" id="3.40.1170.60">
    <property type="match status" value="1"/>
</dbReference>
<evidence type="ECO:0000313" key="8">
    <source>
        <dbReference type="Proteomes" id="UP000824091"/>
    </source>
</evidence>
<comment type="similarity">
    <text evidence="1">Belongs to the DNA polymerase type-Y family.</text>
</comment>
<evidence type="ECO:0000256" key="1">
    <source>
        <dbReference type="ARBA" id="ARBA00010945"/>
    </source>
</evidence>
<evidence type="ECO:0000313" key="7">
    <source>
        <dbReference type="EMBL" id="HIU28620.1"/>
    </source>
</evidence>
<evidence type="ECO:0000256" key="3">
    <source>
        <dbReference type="ARBA" id="ARBA00022695"/>
    </source>
</evidence>
<evidence type="ECO:0000256" key="2">
    <source>
        <dbReference type="ARBA" id="ARBA00022457"/>
    </source>
</evidence>
<keyword evidence="3" id="KW-0548">Nucleotidyltransferase</keyword>